<evidence type="ECO:0000313" key="3">
    <source>
        <dbReference type="Proteomes" id="UP000432089"/>
    </source>
</evidence>
<keyword evidence="3" id="KW-1185">Reference proteome</keyword>
<dbReference type="NCBIfam" id="TIGR01537">
    <property type="entry name" value="portal_HK97"/>
    <property type="match status" value="1"/>
</dbReference>
<dbReference type="InterPro" id="IPR006427">
    <property type="entry name" value="Portal_HK97"/>
</dbReference>
<gene>
    <name evidence="2" type="ORF">F6X38_04225</name>
</gene>
<reference evidence="2 3" key="1">
    <citation type="submission" date="2019-09" db="EMBL/GenBank/DDBJ databases">
        <title>YIM 132180 draft genome.</title>
        <authorList>
            <person name="Zhang K."/>
        </authorList>
    </citation>
    <scope>NUCLEOTIDE SEQUENCE [LARGE SCALE GENOMIC DNA]</scope>
    <source>
        <strain evidence="2 3">YIM 132180</strain>
    </source>
</reference>
<sequence>MSIIDRIFGRSQPRAEGFMPLDPTPIVLATLRGEGWLLGDGEVNVRQAMRNTSVYRCVTLISNVIGMLPLHLIESDTKEKAKDHPLFALLHREPNAWQTAFEFRTLMQMRALTKGNAYALVVWSVDYSRADRKRKPVRLIPLDPDRVKPKLTDAWEIVYEYSPPSGGRVTYGVSDILHLRGLSFDGIVGESALRQARDAIRLALDVDLAIRRLYERGSFVGGVLETPGELTQEAFDRLITSFNENYGGANNAGKVPLLEGGTTFKVPPTSAKDAQANELRGRQVEEIARVFGVPRPLLMVDETSWGSGIEALGNFFVTFGLSPQFEMWQQAIKRTLLENKDKERFDARFNPAALLRGTMKDQGEYLAKALGAGGHQPWTDYEEVRDVLDLPARTIAPNPMTARRIAPPVGDDPPPEAPKPKPAPKKDDDDDDE</sequence>
<dbReference type="Proteomes" id="UP000432089">
    <property type="component" value="Unassembled WGS sequence"/>
</dbReference>
<organism evidence="2 3">
    <name type="scientific">Plantimonas leprariae</name>
    <dbReference type="NCBI Taxonomy" id="2615207"/>
    <lineage>
        <taxon>Bacteria</taxon>
        <taxon>Pseudomonadati</taxon>
        <taxon>Pseudomonadota</taxon>
        <taxon>Alphaproteobacteria</taxon>
        <taxon>Hyphomicrobiales</taxon>
        <taxon>Aurantimonadaceae</taxon>
        <taxon>Plantimonas</taxon>
    </lineage>
</organism>
<dbReference type="EMBL" id="VZDO01000002">
    <property type="protein sequence ID" value="KAB0682018.1"/>
    <property type="molecule type" value="Genomic_DNA"/>
</dbReference>
<dbReference type="AlphaFoldDB" id="A0A7V7PSB4"/>
<accession>A0A7V7PSB4</accession>
<name>A0A7V7PSB4_9HYPH</name>
<protein>
    <submittedName>
        <fullName evidence="2">Phage portal protein</fullName>
    </submittedName>
</protein>
<feature type="compositionally biased region" description="Pro residues" evidence="1">
    <location>
        <begin position="410"/>
        <end position="421"/>
    </location>
</feature>
<evidence type="ECO:0000256" key="1">
    <source>
        <dbReference type="SAM" id="MobiDB-lite"/>
    </source>
</evidence>
<evidence type="ECO:0000313" key="2">
    <source>
        <dbReference type="EMBL" id="KAB0682018.1"/>
    </source>
</evidence>
<feature type="region of interest" description="Disordered" evidence="1">
    <location>
        <begin position="395"/>
        <end position="433"/>
    </location>
</feature>
<dbReference type="RefSeq" id="WP_150968278.1">
    <property type="nucleotide sequence ID" value="NZ_VZDO01000002.1"/>
</dbReference>
<proteinExistence type="predicted"/>
<dbReference type="Pfam" id="PF04860">
    <property type="entry name" value="Phage_portal"/>
    <property type="match status" value="1"/>
</dbReference>
<dbReference type="InterPro" id="IPR006944">
    <property type="entry name" value="Phage/GTA_portal"/>
</dbReference>
<comment type="caution">
    <text evidence="2">The sequence shown here is derived from an EMBL/GenBank/DDBJ whole genome shotgun (WGS) entry which is preliminary data.</text>
</comment>